<organism evidence="2 3">
    <name type="scientific">Scylla paramamosain</name>
    <name type="common">Mud crab</name>
    <dbReference type="NCBI Taxonomy" id="85552"/>
    <lineage>
        <taxon>Eukaryota</taxon>
        <taxon>Metazoa</taxon>
        <taxon>Ecdysozoa</taxon>
        <taxon>Arthropoda</taxon>
        <taxon>Crustacea</taxon>
        <taxon>Multicrustacea</taxon>
        <taxon>Malacostraca</taxon>
        <taxon>Eumalacostraca</taxon>
        <taxon>Eucarida</taxon>
        <taxon>Decapoda</taxon>
        <taxon>Pleocyemata</taxon>
        <taxon>Brachyura</taxon>
        <taxon>Eubrachyura</taxon>
        <taxon>Portunoidea</taxon>
        <taxon>Portunidae</taxon>
        <taxon>Portuninae</taxon>
        <taxon>Scylla</taxon>
    </lineage>
</organism>
<dbReference type="AlphaFoldDB" id="A0AAW0SBR6"/>
<comment type="caution">
    <text evidence="2">The sequence shown here is derived from an EMBL/GenBank/DDBJ whole genome shotgun (WGS) entry which is preliminary data.</text>
</comment>
<evidence type="ECO:0000256" key="1">
    <source>
        <dbReference type="SAM" id="MobiDB-lite"/>
    </source>
</evidence>
<reference evidence="2 3" key="1">
    <citation type="submission" date="2023-03" db="EMBL/GenBank/DDBJ databases">
        <title>High-quality genome of Scylla paramamosain provides insights in environmental adaptation.</title>
        <authorList>
            <person name="Zhang L."/>
        </authorList>
    </citation>
    <scope>NUCLEOTIDE SEQUENCE [LARGE SCALE GENOMIC DNA]</scope>
    <source>
        <strain evidence="2">LZ_2023a</strain>
        <tissue evidence="2">Muscle</tissue>
    </source>
</reference>
<keyword evidence="3" id="KW-1185">Reference proteome</keyword>
<feature type="compositionally biased region" description="Low complexity" evidence="1">
    <location>
        <begin position="96"/>
        <end position="110"/>
    </location>
</feature>
<feature type="compositionally biased region" description="Low complexity" evidence="1">
    <location>
        <begin position="52"/>
        <end position="68"/>
    </location>
</feature>
<proteinExistence type="predicted"/>
<evidence type="ECO:0000313" key="3">
    <source>
        <dbReference type="Proteomes" id="UP001487740"/>
    </source>
</evidence>
<gene>
    <name evidence="2" type="ORF">O3P69_011769</name>
</gene>
<feature type="region of interest" description="Disordered" evidence="1">
    <location>
        <begin position="96"/>
        <end position="117"/>
    </location>
</feature>
<name>A0AAW0SBR6_SCYPA</name>
<evidence type="ECO:0000313" key="2">
    <source>
        <dbReference type="EMBL" id="KAK8372745.1"/>
    </source>
</evidence>
<sequence length="203" mass="21905">MDERRYFCGSVQIVVGWLVTRCVTTAWVGATHLIKGMFLRQALLPVPPPDPTDATSTAASSSLNTTVAPPKRGKQAAEGGVPRALLHHLVLHGLDGGSSARSASPATPASGRDKDSLKVSLKNHRAELQGPRRHFQKRLKWCDTLLAPSTSDGGTSTRLNKSIETCVHFTPSTAQRRAISNGRRCDNGGRPRRQVVHGVGRYV</sequence>
<accession>A0AAW0SBR6</accession>
<dbReference type="Proteomes" id="UP001487740">
    <property type="component" value="Unassembled WGS sequence"/>
</dbReference>
<feature type="region of interest" description="Disordered" evidence="1">
    <location>
        <begin position="49"/>
        <end position="79"/>
    </location>
</feature>
<protein>
    <submittedName>
        <fullName evidence="2">Uncharacterized protein</fullName>
    </submittedName>
</protein>
<dbReference type="EMBL" id="JARAKH010001612">
    <property type="protein sequence ID" value="KAK8372745.1"/>
    <property type="molecule type" value="Genomic_DNA"/>
</dbReference>